<reference evidence="2" key="1">
    <citation type="submission" date="2021-04" db="EMBL/GenBank/DDBJ databases">
        <authorList>
            <person name="Tunstrom K."/>
        </authorList>
    </citation>
    <scope>NUCLEOTIDE SEQUENCE</scope>
</reference>
<evidence type="ECO:0000256" key="1">
    <source>
        <dbReference type="SAM" id="MobiDB-lite"/>
    </source>
</evidence>
<comment type="caution">
    <text evidence="2">The sequence shown here is derived from an EMBL/GenBank/DDBJ whole genome shotgun (WGS) entry which is preliminary data.</text>
</comment>
<organism evidence="2 3">
    <name type="scientific">Parnassius apollo</name>
    <name type="common">Apollo butterfly</name>
    <name type="synonym">Papilio apollo</name>
    <dbReference type="NCBI Taxonomy" id="110799"/>
    <lineage>
        <taxon>Eukaryota</taxon>
        <taxon>Metazoa</taxon>
        <taxon>Ecdysozoa</taxon>
        <taxon>Arthropoda</taxon>
        <taxon>Hexapoda</taxon>
        <taxon>Insecta</taxon>
        <taxon>Pterygota</taxon>
        <taxon>Neoptera</taxon>
        <taxon>Endopterygota</taxon>
        <taxon>Lepidoptera</taxon>
        <taxon>Glossata</taxon>
        <taxon>Ditrysia</taxon>
        <taxon>Papilionoidea</taxon>
        <taxon>Papilionidae</taxon>
        <taxon>Parnassiinae</taxon>
        <taxon>Parnassini</taxon>
        <taxon>Parnassius</taxon>
        <taxon>Parnassius</taxon>
    </lineage>
</organism>
<dbReference type="EMBL" id="CAJQZP010001656">
    <property type="protein sequence ID" value="CAG5058120.1"/>
    <property type="molecule type" value="Genomic_DNA"/>
</dbReference>
<feature type="compositionally biased region" description="Polar residues" evidence="1">
    <location>
        <begin position="34"/>
        <end position="51"/>
    </location>
</feature>
<keyword evidence="3" id="KW-1185">Reference proteome</keyword>
<evidence type="ECO:0000313" key="3">
    <source>
        <dbReference type="Proteomes" id="UP000691718"/>
    </source>
</evidence>
<evidence type="ECO:0000313" key="2">
    <source>
        <dbReference type="EMBL" id="CAG5058120.1"/>
    </source>
</evidence>
<accession>A0A8S3YD79</accession>
<feature type="region of interest" description="Disordered" evidence="1">
    <location>
        <begin position="22"/>
        <end position="74"/>
    </location>
</feature>
<sequence length="74" mass="7913">MLGTDNLLEGNKTQESAFQKLAVSESAGRERPKQVSSTDTMTHAQPCSVQASDEHTTTKAAVPLQRSLAEIARG</sequence>
<dbReference type="Proteomes" id="UP000691718">
    <property type="component" value="Unassembled WGS sequence"/>
</dbReference>
<gene>
    <name evidence="2" type="ORF">PAPOLLO_LOCUS27421</name>
</gene>
<name>A0A8S3YD79_PARAO</name>
<proteinExistence type="predicted"/>
<protein>
    <submittedName>
        <fullName evidence="2">(apollo) hypothetical protein</fullName>
    </submittedName>
</protein>
<dbReference type="AlphaFoldDB" id="A0A8S3YD79"/>